<gene>
    <name evidence="1" type="ORF">LzC2_32300</name>
</gene>
<name>A0ABX1VGG4_9PLAN</name>
<accession>A0ABX1VGG4</accession>
<protein>
    <submittedName>
        <fullName evidence="1">Uncharacterized protein</fullName>
    </submittedName>
</protein>
<proteinExistence type="predicted"/>
<organism evidence="1 2">
    <name type="scientific">Alienimonas chondri</name>
    <dbReference type="NCBI Taxonomy" id="2681879"/>
    <lineage>
        <taxon>Bacteria</taxon>
        <taxon>Pseudomonadati</taxon>
        <taxon>Planctomycetota</taxon>
        <taxon>Planctomycetia</taxon>
        <taxon>Planctomycetales</taxon>
        <taxon>Planctomycetaceae</taxon>
        <taxon>Alienimonas</taxon>
    </lineage>
</organism>
<evidence type="ECO:0000313" key="1">
    <source>
        <dbReference type="EMBL" id="NNJ27131.1"/>
    </source>
</evidence>
<sequence>MTPPASVPLPARFRTQRPLWLAGATGLAGLAAGLLLGSPQSPPPAPSAAFVPVAFQQPKGESDEPPTISVRDLRADRTIGLLGVPVGTVVKVSGEAYVGKRSDGKAWHGKTLLRITAVNDKPLPRPVTFRYYSQRFEDGGSFEPRIGDPFTVWAHERGGFSGFVGVPEELQNNNRLGPANLGMANDGFYFRSLLDVYAPVRANDAAAPRGRNAKGDL</sequence>
<dbReference type="EMBL" id="WTPX01000123">
    <property type="protein sequence ID" value="NNJ27131.1"/>
    <property type="molecule type" value="Genomic_DNA"/>
</dbReference>
<reference evidence="1 2" key="1">
    <citation type="journal article" date="2020" name="Syst. Appl. Microbiol.">
        <title>Alienimonas chondri sp. nov., a novel planctomycete isolated from the biofilm of the red alga Chondrus crispus.</title>
        <authorList>
            <person name="Vitorino I."/>
            <person name="Albuquerque L."/>
            <person name="Wiegand S."/>
            <person name="Kallscheuer N."/>
            <person name="da Costa M.S."/>
            <person name="Lobo-da-Cunha A."/>
            <person name="Jogler C."/>
            <person name="Lage O.M."/>
        </authorList>
    </citation>
    <scope>NUCLEOTIDE SEQUENCE [LARGE SCALE GENOMIC DNA]</scope>
    <source>
        <strain evidence="1 2">LzC2</strain>
    </source>
</reference>
<evidence type="ECO:0000313" key="2">
    <source>
        <dbReference type="Proteomes" id="UP000609651"/>
    </source>
</evidence>
<dbReference type="RefSeq" id="WP_171188853.1">
    <property type="nucleotide sequence ID" value="NZ_WTPX01000123.1"/>
</dbReference>
<dbReference type="Proteomes" id="UP000609651">
    <property type="component" value="Unassembled WGS sequence"/>
</dbReference>
<keyword evidence="2" id="KW-1185">Reference proteome</keyword>
<comment type="caution">
    <text evidence="1">The sequence shown here is derived from an EMBL/GenBank/DDBJ whole genome shotgun (WGS) entry which is preliminary data.</text>
</comment>